<feature type="non-terminal residue" evidence="2">
    <location>
        <position position="429"/>
    </location>
</feature>
<proteinExistence type="predicted"/>
<dbReference type="EMBL" id="JADIMS010000150">
    <property type="protein sequence ID" value="MBO8451022.1"/>
    <property type="molecule type" value="Genomic_DNA"/>
</dbReference>
<evidence type="ECO:0000313" key="3">
    <source>
        <dbReference type="Proteomes" id="UP000823616"/>
    </source>
</evidence>
<organism evidence="2 3">
    <name type="scientific">Candidatus Avitreponema avistercoris</name>
    <dbReference type="NCBI Taxonomy" id="2840705"/>
    <lineage>
        <taxon>Bacteria</taxon>
        <taxon>Pseudomonadati</taxon>
        <taxon>Spirochaetota</taxon>
        <taxon>Spirochaetia</taxon>
        <taxon>Spirochaetales</taxon>
        <taxon>Candidatus Avitreponema</taxon>
    </lineage>
</organism>
<reference evidence="2" key="2">
    <citation type="journal article" date="2021" name="PeerJ">
        <title>Extensive microbial diversity within the chicken gut microbiome revealed by metagenomics and culture.</title>
        <authorList>
            <person name="Gilroy R."/>
            <person name="Ravi A."/>
            <person name="Getino M."/>
            <person name="Pursley I."/>
            <person name="Horton D.L."/>
            <person name="Alikhan N.F."/>
            <person name="Baker D."/>
            <person name="Gharbi K."/>
            <person name="Hall N."/>
            <person name="Watson M."/>
            <person name="Adriaenssens E.M."/>
            <person name="Foster-Nyarko E."/>
            <person name="Jarju S."/>
            <person name="Secka A."/>
            <person name="Antonio M."/>
            <person name="Oren A."/>
            <person name="Chaudhuri R.R."/>
            <person name="La Ragione R."/>
            <person name="Hildebrand F."/>
            <person name="Pallen M.J."/>
        </authorList>
    </citation>
    <scope>NUCLEOTIDE SEQUENCE</scope>
    <source>
        <strain evidence="2">B3-4054</strain>
    </source>
</reference>
<comment type="caution">
    <text evidence="2">The sequence shown here is derived from an EMBL/GenBank/DDBJ whole genome shotgun (WGS) entry which is preliminary data.</text>
</comment>
<feature type="signal peptide" evidence="1">
    <location>
        <begin position="1"/>
        <end position="24"/>
    </location>
</feature>
<dbReference type="Proteomes" id="UP000823616">
    <property type="component" value="Unassembled WGS sequence"/>
</dbReference>
<reference evidence="2" key="1">
    <citation type="submission" date="2020-10" db="EMBL/GenBank/DDBJ databases">
        <authorList>
            <person name="Gilroy R."/>
        </authorList>
    </citation>
    <scope>NUCLEOTIDE SEQUENCE</scope>
    <source>
        <strain evidence="2">B3-4054</strain>
    </source>
</reference>
<protein>
    <recommendedName>
        <fullName evidence="4">HEAT repeat domain-containing protein</fullName>
    </recommendedName>
</protein>
<accession>A0A9D9HI46</accession>
<evidence type="ECO:0008006" key="4">
    <source>
        <dbReference type="Google" id="ProtNLM"/>
    </source>
</evidence>
<name>A0A9D9HI46_9SPIR</name>
<dbReference type="AlphaFoldDB" id="A0A9D9HI46"/>
<sequence>MPMRLFLLLCFFAGVFLPSCSGFSAGGLPEQELKQALAAGDFSFAAAVSPAEARTAAGTAPEKTLLTALHLLRAGEHGTSRAAGVLLEALAGFSRDDAGRLCAADTRLVQKIPVLPRTAALFLLCRMAGEFAADSGTLSAPDTAGLRTACSLLLHTLEGGADTDFSRFRGFPEAKDAVENALLRLAPPAPVSPEKEILEIRKLLSDRHYDAAADLVFLLADVWFPENGQFPGNQSPSPDFLTGSFGSREVLSAFGRALLYSGGNASAGADVLERMGHMLIPAAEQADAARLPEIRYMLAFYLARISWLIPGGQGEAFRWMERALADAPSDADRDFSLWYLFDMARARGDGYLLALLEERLREWRGPAVFADILTGLITALAGERDRDSLFRLEAALPDNAPAEIRERLCFLLALLLPADDPGKTERLTA</sequence>
<evidence type="ECO:0000313" key="2">
    <source>
        <dbReference type="EMBL" id="MBO8451022.1"/>
    </source>
</evidence>
<gene>
    <name evidence="2" type="ORF">IAA96_07960</name>
</gene>
<keyword evidence="1" id="KW-0732">Signal</keyword>
<evidence type="ECO:0000256" key="1">
    <source>
        <dbReference type="SAM" id="SignalP"/>
    </source>
</evidence>
<feature type="chain" id="PRO_5039347814" description="HEAT repeat domain-containing protein" evidence="1">
    <location>
        <begin position="25"/>
        <end position="429"/>
    </location>
</feature>